<dbReference type="GO" id="GO:0004749">
    <property type="term" value="F:ribose phosphate diphosphokinase activity"/>
    <property type="evidence" value="ECO:0007669"/>
    <property type="project" value="UniProtKB-EC"/>
</dbReference>
<evidence type="ECO:0000256" key="8">
    <source>
        <dbReference type="ARBA" id="ARBA00022840"/>
    </source>
</evidence>
<keyword evidence="8" id="KW-0067">ATP-binding</keyword>
<dbReference type="GO" id="GO:0016301">
    <property type="term" value="F:kinase activity"/>
    <property type="evidence" value="ECO:0007669"/>
    <property type="project" value="UniProtKB-KW"/>
</dbReference>
<dbReference type="AlphaFoldDB" id="A0A9D9DSN5"/>
<feature type="domain" description="Ribose-phosphate pyrophosphokinase N-terminal" evidence="11">
    <location>
        <begin position="7"/>
        <end position="122"/>
    </location>
</feature>
<dbReference type="GO" id="GO:0009156">
    <property type="term" value="P:ribonucleoside monophosphate biosynthetic process"/>
    <property type="evidence" value="ECO:0007669"/>
    <property type="project" value="InterPro"/>
</dbReference>
<dbReference type="GO" id="GO:0000287">
    <property type="term" value="F:magnesium ion binding"/>
    <property type="evidence" value="ECO:0007669"/>
    <property type="project" value="InterPro"/>
</dbReference>
<dbReference type="EMBL" id="JADIMZ010000004">
    <property type="protein sequence ID" value="MBO8431731.1"/>
    <property type="molecule type" value="Genomic_DNA"/>
</dbReference>
<evidence type="ECO:0000256" key="2">
    <source>
        <dbReference type="ARBA" id="ARBA00022490"/>
    </source>
</evidence>
<evidence type="ECO:0000256" key="4">
    <source>
        <dbReference type="ARBA" id="ARBA00022723"/>
    </source>
</evidence>
<dbReference type="NCBIfam" id="TIGR01251">
    <property type="entry name" value="ribP_PPkin"/>
    <property type="match status" value="1"/>
</dbReference>
<dbReference type="CDD" id="cd06223">
    <property type="entry name" value="PRTases_typeI"/>
    <property type="match status" value="1"/>
</dbReference>
<evidence type="ECO:0000256" key="5">
    <source>
        <dbReference type="ARBA" id="ARBA00022727"/>
    </source>
</evidence>
<evidence type="ECO:0000313" key="12">
    <source>
        <dbReference type="EMBL" id="MBO8431731.1"/>
    </source>
</evidence>
<dbReference type="SUPFAM" id="SSF53271">
    <property type="entry name" value="PRTase-like"/>
    <property type="match status" value="1"/>
</dbReference>
<accession>A0A9D9DSN5</accession>
<dbReference type="InterPro" id="IPR029099">
    <property type="entry name" value="Pribosyltran_N"/>
</dbReference>
<comment type="caution">
    <text evidence="12">The sequence shown here is derived from an EMBL/GenBank/DDBJ whole genome shotgun (WGS) entry which is preliminary data.</text>
</comment>
<evidence type="ECO:0000256" key="10">
    <source>
        <dbReference type="ARBA" id="ARBA00049535"/>
    </source>
</evidence>
<comment type="catalytic activity">
    <reaction evidence="10">
        <text>D-ribose 5-phosphate + ATP = 5-phospho-alpha-D-ribose 1-diphosphate + AMP + H(+)</text>
        <dbReference type="Rhea" id="RHEA:15609"/>
        <dbReference type="ChEBI" id="CHEBI:15378"/>
        <dbReference type="ChEBI" id="CHEBI:30616"/>
        <dbReference type="ChEBI" id="CHEBI:58017"/>
        <dbReference type="ChEBI" id="CHEBI:78346"/>
        <dbReference type="ChEBI" id="CHEBI:456215"/>
        <dbReference type="EC" id="2.7.6.1"/>
    </reaction>
</comment>
<keyword evidence="2" id="KW-0963">Cytoplasm</keyword>
<keyword evidence="7" id="KW-0418">Kinase</keyword>
<reference evidence="12" key="2">
    <citation type="journal article" date="2021" name="PeerJ">
        <title>Extensive microbial diversity within the chicken gut microbiome revealed by metagenomics and culture.</title>
        <authorList>
            <person name="Gilroy R."/>
            <person name="Ravi A."/>
            <person name="Getino M."/>
            <person name="Pursley I."/>
            <person name="Horton D.L."/>
            <person name="Alikhan N.F."/>
            <person name="Baker D."/>
            <person name="Gharbi K."/>
            <person name="Hall N."/>
            <person name="Watson M."/>
            <person name="Adriaenssens E.M."/>
            <person name="Foster-Nyarko E."/>
            <person name="Jarju S."/>
            <person name="Secka A."/>
            <person name="Antonio M."/>
            <person name="Oren A."/>
            <person name="Chaudhuri R.R."/>
            <person name="La Ragione R."/>
            <person name="Hildebrand F."/>
            <person name="Pallen M.J."/>
        </authorList>
    </citation>
    <scope>NUCLEOTIDE SEQUENCE</scope>
    <source>
        <strain evidence="12">2889</strain>
    </source>
</reference>
<dbReference type="Pfam" id="PF13793">
    <property type="entry name" value="Pribosyltran_N"/>
    <property type="match status" value="1"/>
</dbReference>
<keyword evidence="3" id="KW-0808">Transferase</keyword>
<evidence type="ECO:0000256" key="3">
    <source>
        <dbReference type="ARBA" id="ARBA00022679"/>
    </source>
</evidence>
<proteinExistence type="predicted"/>
<dbReference type="InterPro" id="IPR000842">
    <property type="entry name" value="PRib_PP_synth_CS"/>
</dbReference>
<dbReference type="InterPro" id="IPR000836">
    <property type="entry name" value="PRTase_dom"/>
</dbReference>
<dbReference type="Pfam" id="PF14572">
    <property type="entry name" value="Pribosyl_synth"/>
    <property type="match status" value="1"/>
</dbReference>
<keyword evidence="9" id="KW-0460">Magnesium</keyword>
<evidence type="ECO:0000256" key="6">
    <source>
        <dbReference type="ARBA" id="ARBA00022741"/>
    </source>
</evidence>
<sequence>MENKAQVKIFSCRATRYLADKIAKEYGAPLGSSDVAIFSDGEFRPSYEENIRGNDVFIVQSTFQPTDNLFELLLMIDAAKRASARKIIAVIPYFGYARQDRKDKPRVPITSKLVANLLTTAGVSRIITIDLHADQIQGFFETPVDHLYASSLFVPHLRAMNMDNLMFASPDTGGTRRASMYAKIFNTGFAICYKQRSKPNVVDQMQLIGDVEGKNVVLMDDILDTGNTIMKAADLILSQGAKSVRAIVTHPVLSGNAIDRIEKSNLTELIVSDTIPLSRPSDKITVISTAKLLAEVIRRVEAYESISNLYSFQN</sequence>
<evidence type="ECO:0000313" key="13">
    <source>
        <dbReference type="Proteomes" id="UP000823612"/>
    </source>
</evidence>
<dbReference type="Gene3D" id="3.40.50.2020">
    <property type="match status" value="2"/>
</dbReference>
<evidence type="ECO:0000256" key="7">
    <source>
        <dbReference type="ARBA" id="ARBA00022777"/>
    </source>
</evidence>
<keyword evidence="5" id="KW-0545">Nucleotide biosynthesis</keyword>
<dbReference type="GO" id="GO:0005737">
    <property type="term" value="C:cytoplasm"/>
    <property type="evidence" value="ECO:0007669"/>
    <property type="project" value="TreeGrafter"/>
</dbReference>
<dbReference type="GO" id="GO:0005524">
    <property type="term" value="F:ATP binding"/>
    <property type="evidence" value="ECO:0007669"/>
    <property type="project" value="UniProtKB-KW"/>
</dbReference>
<evidence type="ECO:0000259" key="11">
    <source>
        <dbReference type="Pfam" id="PF13793"/>
    </source>
</evidence>
<dbReference type="EC" id="2.7.6.1" evidence="1"/>
<evidence type="ECO:0000256" key="9">
    <source>
        <dbReference type="ARBA" id="ARBA00022842"/>
    </source>
</evidence>
<keyword evidence="4" id="KW-0479">Metal-binding</keyword>
<organism evidence="12 13">
    <name type="scientific">Candidatus Pullibacteroides excrementavium</name>
    <dbReference type="NCBI Taxonomy" id="2840905"/>
    <lineage>
        <taxon>Bacteria</taxon>
        <taxon>Pseudomonadati</taxon>
        <taxon>Bacteroidota</taxon>
        <taxon>Bacteroidia</taxon>
        <taxon>Bacteroidales</taxon>
        <taxon>Candidatus Pullibacteroides</taxon>
    </lineage>
</organism>
<dbReference type="Proteomes" id="UP000823612">
    <property type="component" value="Unassembled WGS sequence"/>
</dbReference>
<name>A0A9D9DSN5_9BACT</name>
<dbReference type="InterPro" id="IPR005946">
    <property type="entry name" value="Rib-P_diPkinase"/>
</dbReference>
<dbReference type="GO" id="GO:0006015">
    <property type="term" value="P:5-phosphoribose 1-diphosphate biosynthetic process"/>
    <property type="evidence" value="ECO:0007669"/>
    <property type="project" value="TreeGrafter"/>
</dbReference>
<keyword evidence="6" id="KW-0547">Nucleotide-binding</keyword>
<dbReference type="GO" id="GO:0002189">
    <property type="term" value="C:ribose phosphate diphosphokinase complex"/>
    <property type="evidence" value="ECO:0007669"/>
    <property type="project" value="TreeGrafter"/>
</dbReference>
<dbReference type="PROSITE" id="PS00114">
    <property type="entry name" value="PRPP_SYNTHASE"/>
    <property type="match status" value="1"/>
</dbReference>
<protein>
    <recommendedName>
        <fullName evidence="1">ribose-phosphate diphosphokinase</fullName>
        <ecNumber evidence="1">2.7.6.1</ecNumber>
    </recommendedName>
</protein>
<dbReference type="SMART" id="SM01400">
    <property type="entry name" value="Pribosyltran_N"/>
    <property type="match status" value="1"/>
</dbReference>
<evidence type="ECO:0000256" key="1">
    <source>
        <dbReference type="ARBA" id="ARBA00013247"/>
    </source>
</evidence>
<gene>
    <name evidence="12" type="ORF">IAB08_00340</name>
</gene>
<reference evidence="12" key="1">
    <citation type="submission" date="2020-10" db="EMBL/GenBank/DDBJ databases">
        <authorList>
            <person name="Gilroy R."/>
        </authorList>
    </citation>
    <scope>NUCLEOTIDE SEQUENCE</scope>
    <source>
        <strain evidence="12">2889</strain>
    </source>
</reference>
<dbReference type="PANTHER" id="PTHR10210:SF41">
    <property type="entry name" value="RIBOSE-PHOSPHATE PYROPHOSPHOKINASE 1, CHLOROPLASTIC"/>
    <property type="match status" value="1"/>
</dbReference>
<dbReference type="PANTHER" id="PTHR10210">
    <property type="entry name" value="RIBOSE-PHOSPHATE DIPHOSPHOKINASE FAMILY MEMBER"/>
    <property type="match status" value="1"/>
</dbReference>
<dbReference type="InterPro" id="IPR029057">
    <property type="entry name" value="PRTase-like"/>
</dbReference>
<dbReference type="GO" id="GO:0006164">
    <property type="term" value="P:purine nucleotide biosynthetic process"/>
    <property type="evidence" value="ECO:0007669"/>
    <property type="project" value="TreeGrafter"/>
</dbReference>
<dbReference type="FunFam" id="3.40.50.2020:FF:000007">
    <property type="entry name" value="Ribose-phosphate pyrophosphokinase"/>
    <property type="match status" value="1"/>
</dbReference>
<dbReference type="NCBIfam" id="NF002320">
    <property type="entry name" value="PRK01259.1"/>
    <property type="match status" value="1"/>
</dbReference>
<dbReference type="FunFam" id="3.40.50.2020:FF:000002">
    <property type="entry name" value="Ribose-phosphate pyrophosphokinase"/>
    <property type="match status" value="1"/>
</dbReference>